<keyword evidence="5 7" id="KW-1133">Transmembrane helix</keyword>
<dbReference type="SUPFAM" id="SSF82689">
    <property type="entry name" value="Mechanosensitive channel protein MscS (YggB), C-terminal domain"/>
    <property type="match status" value="1"/>
</dbReference>
<comment type="caution">
    <text evidence="10">The sequence shown here is derived from an EMBL/GenBank/DDBJ whole genome shotgun (WGS) entry which is preliminary data.</text>
</comment>
<evidence type="ECO:0000259" key="9">
    <source>
        <dbReference type="Pfam" id="PF21082"/>
    </source>
</evidence>
<dbReference type="Gene3D" id="1.10.287.1260">
    <property type="match status" value="1"/>
</dbReference>
<evidence type="ECO:0000256" key="3">
    <source>
        <dbReference type="ARBA" id="ARBA00022475"/>
    </source>
</evidence>
<dbReference type="InterPro" id="IPR011014">
    <property type="entry name" value="MscS_channel_TM-2"/>
</dbReference>
<keyword evidence="6 7" id="KW-0472">Membrane</keyword>
<accession>A0A8J6QP47</accession>
<dbReference type="SUPFAM" id="SSF50182">
    <property type="entry name" value="Sm-like ribonucleoproteins"/>
    <property type="match status" value="1"/>
</dbReference>
<proteinExistence type="inferred from homology"/>
<dbReference type="SUPFAM" id="SSF82861">
    <property type="entry name" value="Mechanosensitive channel protein MscS (YggB), transmembrane region"/>
    <property type="match status" value="1"/>
</dbReference>
<dbReference type="Gene3D" id="3.30.70.100">
    <property type="match status" value="1"/>
</dbReference>
<feature type="transmembrane region" description="Helical" evidence="7">
    <location>
        <begin position="62"/>
        <end position="80"/>
    </location>
</feature>
<dbReference type="InterPro" id="IPR045275">
    <property type="entry name" value="MscS_archaea/bacteria_type"/>
</dbReference>
<dbReference type="InterPro" id="IPR008910">
    <property type="entry name" value="MSC_TM_helix"/>
</dbReference>
<gene>
    <name evidence="10" type="ORF">ICT70_00575</name>
</gene>
<evidence type="ECO:0000256" key="4">
    <source>
        <dbReference type="ARBA" id="ARBA00022692"/>
    </source>
</evidence>
<sequence>MNDISPDMFYGLIQTYGLPLLWAVIIFIVGRMIARIISSAVAKAMTKAKVEETLVKFTKNMLFVAIMVFVVIAAISKMGVETTSFAAVVAAAGLAIGLSLQGTLSNFASGVLLIVFRPFKTGDFIEAAGISGIVEEIQIFSTLMRSGDNKQIIVPNSQVMGTTITNYSTKPTRRLDLVIGVGYGDDLQKVKAVLNEVLATEERILPEPQPTIGVLALGESSVDFAVRPWVNSGDYWPVLFDLQEAIKLRFDVEGISIPFPQRDIHIVSNPKDTVAA</sequence>
<protein>
    <submittedName>
        <fullName evidence="10">Mechanosensitive ion channel</fullName>
    </submittedName>
</protein>
<reference evidence="10" key="1">
    <citation type="submission" date="2020-09" db="EMBL/GenBank/DDBJ databases">
        <title>Pelobacter alkaliphilus sp. nov., a novel anaerobic arsenate-reducing bacterium from terrestrial mud volcano.</title>
        <authorList>
            <person name="Khomyakova M.A."/>
            <person name="Merkel A.Y."/>
            <person name="Slobodkin A.I."/>
        </authorList>
    </citation>
    <scope>NUCLEOTIDE SEQUENCE</scope>
    <source>
        <strain evidence="10">M08fum</strain>
    </source>
</reference>
<dbReference type="Pfam" id="PF05552">
    <property type="entry name" value="MS_channel_1st_1"/>
    <property type="match status" value="1"/>
</dbReference>
<dbReference type="GO" id="GO:0005886">
    <property type="term" value="C:plasma membrane"/>
    <property type="evidence" value="ECO:0007669"/>
    <property type="project" value="UniProtKB-SubCell"/>
</dbReference>
<feature type="transmembrane region" description="Helical" evidence="7">
    <location>
        <begin position="20"/>
        <end position="41"/>
    </location>
</feature>
<evidence type="ECO:0000259" key="8">
    <source>
        <dbReference type="Pfam" id="PF00924"/>
    </source>
</evidence>
<evidence type="ECO:0000256" key="6">
    <source>
        <dbReference type="ARBA" id="ARBA00023136"/>
    </source>
</evidence>
<keyword evidence="11" id="KW-1185">Reference proteome</keyword>
<keyword evidence="4 7" id="KW-0812">Transmembrane</keyword>
<dbReference type="Gene3D" id="2.30.30.60">
    <property type="match status" value="1"/>
</dbReference>
<evidence type="ECO:0000256" key="7">
    <source>
        <dbReference type="SAM" id="Phobius"/>
    </source>
</evidence>
<organism evidence="10 11">
    <name type="scientific">Pelovirga terrestris</name>
    <dbReference type="NCBI Taxonomy" id="2771352"/>
    <lineage>
        <taxon>Bacteria</taxon>
        <taxon>Pseudomonadati</taxon>
        <taxon>Thermodesulfobacteriota</taxon>
        <taxon>Desulfuromonadia</taxon>
        <taxon>Geobacterales</taxon>
        <taxon>Geobacteraceae</taxon>
        <taxon>Pelovirga</taxon>
    </lineage>
</organism>
<evidence type="ECO:0000313" key="10">
    <source>
        <dbReference type="EMBL" id="MBD1399160.1"/>
    </source>
</evidence>
<dbReference type="PANTHER" id="PTHR30221:SF1">
    <property type="entry name" value="SMALL-CONDUCTANCE MECHANOSENSITIVE CHANNEL"/>
    <property type="match status" value="1"/>
</dbReference>
<comment type="subcellular location">
    <subcellularLocation>
        <location evidence="1">Cell membrane</location>
        <topology evidence="1">Multi-pass membrane protein</topology>
    </subcellularLocation>
</comment>
<feature type="transmembrane region" description="Helical" evidence="7">
    <location>
        <begin position="86"/>
        <end position="116"/>
    </location>
</feature>
<evidence type="ECO:0000313" key="11">
    <source>
        <dbReference type="Proteomes" id="UP000632828"/>
    </source>
</evidence>
<comment type="similarity">
    <text evidence="2">Belongs to the MscS (TC 1.A.23) family.</text>
</comment>
<name>A0A8J6QP47_9BACT</name>
<dbReference type="RefSeq" id="WP_191153435.1">
    <property type="nucleotide sequence ID" value="NZ_JACWUN010000001.1"/>
</dbReference>
<dbReference type="InterPro" id="IPR049278">
    <property type="entry name" value="MS_channel_C"/>
</dbReference>
<feature type="domain" description="Mechanosensitive ion channel MscS" evidence="8">
    <location>
        <begin position="103"/>
        <end position="168"/>
    </location>
</feature>
<keyword evidence="3" id="KW-1003">Cell membrane</keyword>
<dbReference type="InterPro" id="IPR023408">
    <property type="entry name" value="MscS_beta-dom_sf"/>
</dbReference>
<dbReference type="EMBL" id="JACWUN010000001">
    <property type="protein sequence ID" value="MBD1399160.1"/>
    <property type="molecule type" value="Genomic_DNA"/>
</dbReference>
<dbReference type="Proteomes" id="UP000632828">
    <property type="component" value="Unassembled WGS sequence"/>
</dbReference>
<feature type="domain" description="Mechanosensitive ion channel MscS C-terminal" evidence="9">
    <location>
        <begin position="176"/>
        <end position="257"/>
    </location>
</feature>
<evidence type="ECO:0000256" key="5">
    <source>
        <dbReference type="ARBA" id="ARBA00022989"/>
    </source>
</evidence>
<dbReference type="Pfam" id="PF00924">
    <property type="entry name" value="MS_channel_2nd"/>
    <property type="match status" value="1"/>
</dbReference>
<dbReference type="GO" id="GO:0008381">
    <property type="term" value="F:mechanosensitive monoatomic ion channel activity"/>
    <property type="evidence" value="ECO:0007669"/>
    <property type="project" value="InterPro"/>
</dbReference>
<dbReference type="AlphaFoldDB" id="A0A8J6QP47"/>
<dbReference type="Pfam" id="PF21082">
    <property type="entry name" value="MS_channel_3rd"/>
    <property type="match status" value="1"/>
</dbReference>
<dbReference type="InterPro" id="IPR010920">
    <property type="entry name" value="LSM_dom_sf"/>
</dbReference>
<evidence type="ECO:0000256" key="1">
    <source>
        <dbReference type="ARBA" id="ARBA00004651"/>
    </source>
</evidence>
<dbReference type="InterPro" id="IPR006685">
    <property type="entry name" value="MscS_channel_2nd"/>
</dbReference>
<evidence type="ECO:0000256" key="2">
    <source>
        <dbReference type="ARBA" id="ARBA00008017"/>
    </source>
</evidence>
<dbReference type="InterPro" id="IPR011066">
    <property type="entry name" value="MscS_channel_C_sf"/>
</dbReference>
<dbReference type="PANTHER" id="PTHR30221">
    <property type="entry name" value="SMALL-CONDUCTANCE MECHANOSENSITIVE CHANNEL"/>
    <property type="match status" value="1"/>
</dbReference>